<reference evidence="1" key="1">
    <citation type="journal article" date="2015" name="Nature">
        <title>Complex archaea that bridge the gap between prokaryotes and eukaryotes.</title>
        <authorList>
            <person name="Spang A."/>
            <person name="Saw J.H."/>
            <person name="Jorgensen S.L."/>
            <person name="Zaremba-Niedzwiedzka K."/>
            <person name="Martijn J."/>
            <person name="Lind A.E."/>
            <person name="van Eijk R."/>
            <person name="Schleper C."/>
            <person name="Guy L."/>
            <person name="Ettema T.J."/>
        </authorList>
    </citation>
    <scope>NUCLEOTIDE SEQUENCE</scope>
</reference>
<sequence length="193" mass="20297">MVFSVKSTPAGFTPVRSQTGTERVNEYEIASAYGTSMFAGQPVRLSTGGQVNVLAAAADPIAGVFDGVFYVESDGNVVFRPYWPASTALQTGSVANAKLIDTRNQSFIALANADLTQAMMFEYSDLTPATATGGSTVTGRSTAQVDVSATDDVGGIDATNNVVQIIELSKKPGDLRSVIVQFIRPQYANWAAA</sequence>
<organism evidence="1">
    <name type="scientific">marine sediment metagenome</name>
    <dbReference type="NCBI Taxonomy" id="412755"/>
    <lineage>
        <taxon>unclassified sequences</taxon>
        <taxon>metagenomes</taxon>
        <taxon>ecological metagenomes</taxon>
    </lineage>
</organism>
<evidence type="ECO:0000313" key="1">
    <source>
        <dbReference type="EMBL" id="KKN55451.1"/>
    </source>
</evidence>
<name>A0A0F9U295_9ZZZZ</name>
<proteinExistence type="predicted"/>
<dbReference type="AlphaFoldDB" id="A0A0F9U295"/>
<dbReference type="EMBL" id="LAZR01000884">
    <property type="protein sequence ID" value="KKN55451.1"/>
    <property type="molecule type" value="Genomic_DNA"/>
</dbReference>
<protein>
    <submittedName>
        <fullName evidence="1">Uncharacterized protein</fullName>
    </submittedName>
</protein>
<gene>
    <name evidence="1" type="ORF">LCGC14_0582210</name>
</gene>
<accession>A0A0F9U295</accession>
<comment type="caution">
    <text evidence="1">The sequence shown here is derived from an EMBL/GenBank/DDBJ whole genome shotgun (WGS) entry which is preliminary data.</text>
</comment>